<dbReference type="SUPFAM" id="SSF48726">
    <property type="entry name" value="Immunoglobulin"/>
    <property type="match status" value="1"/>
</dbReference>
<sequence>IVVIVQSLHMNFFYTGVSDGSDVIQTHVMLKYQGENATMECRHVKGVGYFQMFWYRKLPGEPMKQIVYNVANNKPYFEPDFANERFSIIKQDHLSGRFTVKNYIYTAKWQLIRRTCIKAHRDTKNNIGCTQMDNQTNNMQEIHNNNVFNLIYKILHGDHWCLPNFNGYSKFSRWRKYIFFKF</sequence>
<organism evidence="1 2">
    <name type="scientific">Kryptolebias marmoratus</name>
    <name type="common">Mangrove killifish</name>
    <name type="synonym">Rivulus marmoratus</name>
    <dbReference type="NCBI Taxonomy" id="37003"/>
    <lineage>
        <taxon>Eukaryota</taxon>
        <taxon>Metazoa</taxon>
        <taxon>Chordata</taxon>
        <taxon>Craniata</taxon>
        <taxon>Vertebrata</taxon>
        <taxon>Euteleostomi</taxon>
        <taxon>Actinopterygii</taxon>
        <taxon>Neopterygii</taxon>
        <taxon>Teleostei</taxon>
        <taxon>Neoteleostei</taxon>
        <taxon>Acanthomorphata</taxon>
        <taxon>Ovalentaria</taxon>
        <taxon>Atherinomorphae</taxon>
        <taxon>Cyprinodontiformes</taxon>
        <taxon>Rivulidae</taxon>
        <taxon>Kryptolebias</taxon>
    </lineage>
</organism>
<dbReference type="Gene3D" id="2.60.40.10">
    <property type="entry name" value="Immunoglobulins"/>
    <property type="match status" value="1"/>
</dbReference>
<keyword evidence="2" id="KW-1185">Reference proteome</keyword>
<dbReference type="InterPro" id="IPR013783">
    <property type="entry name" value="Ig-like_fold"/>
</dbReference>
<name>A0A3Q3B056_KRYMA</name>
<dbReference type="AlphaFoldDB" id="A0A3Q3B056"/>
<reference evidence="1" key="2">
    <citation type="submission" date="2025-09" db="UniProtKB">
        <authorList>
            <consortium name="Ensembl"/>
        </authorList>
    </citation>
    <scope>IDENTIFICATION</scope>
</reference>
<dbReference type="Ensembl" id="ENSKMAT00000022521.1">
    <property type="protein sequence ID" value="ENSKMAP00000022236.1"/>
    <property type="gene ID" value="ENSKMAG00000016520.1"/>
</dbReference>
<dbReference type="InterPro" id="IPR036179">
    <property type="entry name" value="Ig-like_dom_sf"/>
</dbReference>
<dbReference type="GeneTree" id="ENSGT00940000177378"/>
<proteinExistence type="predicted"/>
<evidence type="ECO:0000313" key="2">
    <source>
        <dbReference type="Proteomes" id="UP000264800"/>
    </source>
</evidence>
<reference evidence="1" key="1">
    <citation type="submission" date="2025-08" db="UniProtKB">
        <authorList>
            <consortium name="Ensembl"/>
        </authorList>
    </citation>
    <scope>IDENTIFICATION</scope>
</reference>
<protein>
    <recommendedName>
        <fullName evidence="3">Immunoglobulin V-set domain-containing protein</fullName>
    </recommendedName>
</protein>
<evidence type="ECO:0000313" key="1">
    <source>
        <dbReference type="Ensembl" id="ENSKMAP00000022236.1"/>
    </source>
</evidence>
<dbReference type="STRING" id="37003.ENSKMAP00000022236"/>
<accession>A0A3Q3B056</accession>
<dbReference type="Proteomes" id="UP000264800">
    <property type="component" value="Unplaced"/>
</dbReference>
<evidence type="ECO:0008006" key="3">
    <source>
        <dbReference type="Google" id="ProtNLM"/>
    </source>
</evidence>